<feature type="region of interest" description="Disordered" evidence="10">
    <location>
        <begin position="338"/>
        <end position="379"/>
    </location>
</feature>
<dbReference type="InterPro" id="IPR001841">
    <property type="entry name" value="Znf_RING"/>
</dbReference>
<gene>
    <name evidence="12" type="ORF">LSH36_378g00016</name>
</gene>
<comment type="catalytic activity">
    <reaction evidence="1">
        <text>S-ubiquitinyl-[E2 ubiquitin-conjugating enzyme]-L-cysteine + [acceptor protein]-L-lysine = [E2 ubiquitin-conjugating enzyme]-L-cysteine + N(6)-ubiquitinyl-[acceptor protein]-L-lysine.</text>
        <dbReference type="EC" id="2.3.2.27"/>
    </reaction>
</comment>
<feature type="domain" description="RING-type" evidence="11">
    <location>
        <begin position="293"/>
        <end position="334"/>
    </location>
</feature>
<reference evidence="12" key="1">
    <citation type="journal article" date="2023" name="Mol. Biol. Evol.">
        <title>Third-Generation Sequencing Reveals the Adaptive Role of the Epigenome in Three Deep-Sea Polychaetes.</title>
        <authorList>
            <person name="Perez M."/>
            <person name="Aroh O."/>
            <person name="Sun Y."/>
            <person name="Lan Y."/>
            <person name="Juniper S.K."/>
            <person name="Young C.R."/>
            <person name="Angers B."/>
            <person name="Qian P.Y."/>
        </authorList>
    </citation>
    <scope>NUCLEOTIDE SEQUENCE</scope>
    <source>
        <strain evidence="12">P08H-3</strain>
    </source>
</reference>
<dbReference type="PROSITE" id="PS50089">
    <property type="entry name" value="ZF_RING_2"/>
    <property type="match status" value="1"/>
</dbReference>
<evidence type="ECO:0000256" key="7">
    <source>
        <dbReference type="ARBA" id="ARBA00022786"/>
    </source>
</evidence>
<keyword evidence="8" id="KW-0862">Zinc</keyword>
<dbReference type="GO" id="GO:0005737">
    <property type="term" value="C:cytoplasm"/>
    <property type="evidence" value="ECO:0007669"/>
    <property type="project" value="TreeGrafter"/>
</dbReference>
<evidence type="ECO:0000256" key="1">
    <source>
        <dbReference type="ARBA" id="ARBA00000900"/>
    </source>
</evidence>
<keyword evidence="13" id="KW-1185">Reference proteome</keyword>
<dbReference type="Proteomes" id="UP001208570">
    <property type="component" value="Unassembled WGS sequence"/>
</dbReference>
<protein>
    <recommendedName>
        <fullName evidence="3">RING-type E3 ubiquitin transferase</fullName>
        <ecNumber evidence="3">2.3.2.27</ecNumber>
    </recommendedName>
</protein>
<dbReference type="Pfam" id="PF13639">
    <property type="entry name" value="zf-RING_2"/>
    <property type="match status" value="1"/>
</dbReference>
<evidence type="ECO:0000313" key="13">
    <source>
        <dbReference type="Proteomes" id="UP001208570"/>
    </source>
</evidence>
<dbReference type="EC" id="2.3.2.27" evidence="3"/>
<evidence type="ECO:0000256" key="5">
    <source>
        <dbReference type="ARBA" id="ARBA00022723"/>
    </source>
</evidence>
<evidence type="ECO:0000256" key="9">
    <source>
        <dbReference type="PROSITE-ProRule" id="PRU00175"/>
    </source>
</evidence>
<evidence type="ECO:0000259" key="11">
    <source>
        <dbReference type="PROSITE" id="PS50089"/>
    </source>
</evidence>
<dbReference type="PANTHER" id="PTHR15710:SF243">
    <property type="entry name" value="E3 UBIQUITIN-PROTEIN LIGASE PRAJA-2 ISOFORM X1"/>
    <property type="match status" value="1"/>
</dbReference>
<dbReference type="GO" id="GO:0061630">
    <property type="term" value="F:ubiquitin protein ligase activity"/>
    <property type="evidence" value="ECO:0007669"/>
    <property type="project" value="UniProtKB-EC"/>
</dbReference>
<comment type="pathway">
    <text evidence="2">Protein modification; protein ubiquitination.</text>
</comment>
<proteinExistence type="predicted"/>
<keyword evidence="5" id="KW-0479">Metal-binding</keyword>
<dbReference type="Gene3D" id="3.30.40.10">
    <property type="entry name" value="Zinc/RING finger domain, C3HC4 (zinc finger)"/>
    <property type="match status" value="1"/>
</dbReference>
<dbReference type="Pfam" id="PF14369">
    <property type="entry name" value="Zn_ribbon_19"/>
    <property type="match status" value="1"/>
</dbReference>
<name>A0AAD9JEQ8_9ANNE</name>
<evidence type="ECO:0000313" key="12">
    <source>
        <dbReference type="EMBL" id="KAK2151025.1"/>
    </source>
</evidence>
<keyword evidence="4" id="KW-0808">Transferase</keyword>
<keyword evidence="7" id="KW-0833">Ubl conjugation pathway</keyword>
<evidence type="ECO:0000256" key="2">
    <source>
        <dbReference type="ARBA" id="ARBA00004906"/>
    </source>
</evidence>
<dbReference type="FunFam" id="3.30.40.10:FF:000069">
    <property type="entry name" value="E3 ubiquitin-protein ligase RNF115"/>
    <property type="match status" value="1"/>
</dbReference>
<dbReference type="InterPro" id="IPR013083">
    <property type="entry name" value="Znf_RING/FYVE/PHD"/>
</dbReference>
<dbReference type="GO" id="GO:0000209">
    <property type="term" value="P:protein polyubiquitination"/>
    <property type="evidence" value="ECO:0007669"/>
    <property type="project" value="UniProtKB-ARBA"/>
</dbReference>
<sequence length="379" mass="41484">MTIVEIADEDMLGVLDSTCTSNSENHRLTRTRVQRDSRRSNPETTEIMAEAGVETNSRNKFFCHKCSVEINPNLPDYTCPRCESGFIEEISEDLDNNQPSDPNVDTAVAFVEMISRALLQGSARQSDNDQANIADSDTDDSSDPLDPLPEQTRGAASSPLPPIPGMYINSTPRARISIRTRQGGQVGDQSGMVDHRNQALHGILQNLLTGIMGGSIADVQGTSNFSQFPFGGVLNLYGNPGDYAWGNGGLDNIITQLLNQIEGTGPPPAKKEDIEKLKEIIITKNQTDKGLECSVCMEDFKLEEHVKGLPCQHVYHKDCIVPWLELHGTCPVCRKSVDEPSASDDQHNDHHINNSLGSSSSSASQQLPDLNNMYDDNCD</sequence>
<dbReference type="CDD" id="cd16667">
    <property type="entry name" value="RING-H2_RNF126-like"/>
    <property type="match status" value="1"/>
</dbReference>
<evidence type="ECO:0000256" key="6">
    <source>
        <dbReference type="ARBA" id="ARBA00022771"/>
    </source>
</evidence>
<dbReference type="SMART" id="SM00184">
    <property type="entry name" value="RING"/>
    <property type="match status" value="1"/>
</dbReference>
<dbReference type="PANTHER" id="PTHR15710">
    <property type="entry name" value="E3 UBIQUITIN-PROTEIN LIGASE PRAJA"/>
    <property type="match status" value="1"/>
</dbReference>
<evidence type="ECO:0000256" key="4">
    <source>
        <dbReference type="ARBA" id="ARBA00022679"/>
    </source>
</evidence>
<accession>A0AAD9JEQ8</accession>
<feature type="region of interest" description="Disordered" evidence="10">
    <location>
        <begin position="121"/>
        <end position="169"/>
    </location>
</feature>
<feature type="compositionally biased region" description="Polar residues" evidence="10">
    <location>
        <begin position="122"/>
        <end position="133"/>
    </location>
</feature>
<feature type="compositionally biased region" description="Low complexity" evidence="10">
    <location>
        <begin position="355"/>
        <end position="364"/>
    </location>
</feature>
<evidence type="ECO:0000256" key="10">
    <source>
        <dbReference type="SAM" id="MobiDB-lite"/>
    </source>
</evidence>
<keyword evidence="6 9" id="KW-0863">Zinc-finger</keyword>
<comment type="caution">
    <text evidence="12">The sequence shown here is derived from an EMBL/GenBank/DDBJ whole genome shotgun (WGS) entry which is preliminary data.</text>
</comment>
<dbReference type="SUPFAM" id="SSF57850">
    <property type="entry name" value="RING/U-box"/>
    <property type="match status" value="1"/>
</dbReference>
<dbReference type="InterPro" id="IPR039525">
    <property type="entry name" value="RNF126-like_zinc-ribbon"/>
</dbReference>
<dbReference type="EMBL" id="JAODUP010000378">
    <property type="protein sequence ID" value="KAK2151025.1"/>
    <property type="molecule type" value="Genomic_DNA"/>
</dbReference>
<evidence type="ECO:0000256" key="3">
    <source>
        <dbReference type="ARBA" id="ARBA00012483"/>
    </source>
</evidence>
<evidence type="ECO:0000256" key="8">
    <source>
        <dbReference type="ARBA" id="ARBA00022833"/>
    </source>
</evidence>
<dbReference type="AlphaFoldDB" id="A0AAD9JEQ8"/>
<organism evidence="12 13">
    <name type="scientific">Paralvinella palmiformis</name>
    <dbReference type="NCBI Taxonomy" id="53620"/>
    <lineage>
        <taxon>Eukaryota</taxon>
        <taxon>Metazoa</taxon>
        <taxon>Spiralia</taxon>
        <taxon>Lophotrochozoa</taxon>
        <taxon>Annelida</taxon>
        <taxon>Polychaeta</taxon>
        <taxon>Sedentaria</taxon>
        <taxon>Canalipalpata</taxon>
        <taxon>Terebellida</taxon>
        <taxon>Terebelliformia</taxon>
        <taxon>Alvinellidae</taxon>
        <taxon>Paralvinella</taxon>
    </lineage>
</organism>
<dbReference type="GO" id="GO:0008270">
    <property type="term" value="F:zinc ion binding"/>
    <property type="evidence" value="ECO:0007669"/>
    <property type="project" value="UniProtKB-KW"/>
</dbReference>